<dbReference type="AlphaFoldDB" id="A0A212AGY3"/>
<dbReference type="Gene3D" id="3.40.190.10">
    <property type="entry name" value="Periplasmic binding protein-like II"/>
    <property type="match status" value="2"/>
</dbReference>
<dbReference type="RefSeq" id="WP_088213673.1">
    <property type="nucleotide sequence ID" value="NZ_NIPW01000003.1"/>
</dbReference>
<protein>
    <recommendedName>
        <fullName evidence="3">Thiamine-binding periplasmic protein</fullName>
    </recommendedName>
</protein>
<evidence type="ECO:0000256" key="3">
    <source>
        <dbReference type="ARBA" id="ARBA00019815"/>
    </source>
</evidence>
<dbReference type="SUPFAM" id="SSF53850">
    <property type="entry name" value="Periplasmic binding protein-like II"/>
    <property type="match status" value="1"/>
</dbReference>
<evidence type="ECO:0000313" key="8">
    <source>
        <dbReference type="EMBL" id="OWJ80758.1"/>
    </source>
</evidence>
<name>A0A212AGY3_9RHOB</name>
<evidence type="ECO:0000256" key="4">
    <source>
        <dbReference type="ARBA" id="ARBA00022448"/>
    </source>
</evidence>
<dbReference type="OrthoDB" id="8013425at2"/>
<evidence type="ECO:0000313" key="9">
    <source>
        <dbReference type="Proteomes" id="UP000196878"/>
    </source>
</evidence>
<dbReference type="Proteomes" id="UP000196878">
    <property type="component" value="Unassembled WGS sequence"/>
</dbReference>
<dbReference type="Pfam" id="PF01547">
    <property type="entry name" value="SBP_bac_1"/>
    <property type="match status" value="1"/>
</dbReference>
<sequence>MRLGLIAAVFAGFLGQGVAAAPVLTVYTYDSFVSEWGPGPKIKALFEAECGCTVDFVTAGDGASLLGRLRLEGTRSPADVVVGLDNNLIDAARESGLFAPHGLGHVALDLPVEAGDDTFLPFDWGYFAFVYDRTKLSDPPDSFPALIDRPASFKVILQDPRSSTPGLGLLLWVKAAYGDRAPEIWKGLAPHVLTVTPGWSEAYGMFLKGEADMVLSYTTSPAYHIIEEQDDTKAAAMFAEGHYLQVEVAARLASSQEQELAGRFLSFLLSDAAQAVLPTTNWMYPAIIPAGGLPAGFEKLSIPERALIFTPEEARSIRDAALDEWLGALSR</sequence>
<dbReference type="CDD" id="cd13545">
    <property type="entry name" value="PBP2_TbpA"/>
    <property type="match status" value="1"/>
</dbReference>
<evidence type="ECO:0000256" key="1">
    <source>
        <dbReference type="ARBA" id="ARBA00004418"/>
    </source>
</evidence>
<evidence type="ECO:0000256" key="7">
    <source>
        <dbReference type="SAM" id="SignalP"/>
    </source>
</evidence>
<dbReference type="EMBL" id="NIPW01000003">
    <property type="protein sequence ID" value="OWJ80758.1"/>
    <property type="molecule type" value="Genomic_DNA"/>
</dbReference>
<dbReference type="NCBIfam" id="TIGR01254">
    <property type="entry name" value="sfuA"/>
    <property type="match status" value="1"/>
</dbReference>
<keyword evidence="5 7" id="KW-0732">Signal</keyword>
<organism evidence="8 9">
    <name type="scientific">Haematobacter genomosp. 1</name>
    <dbReference type="NCBI Taxonomy" id="366618"/>
    <lineage>
        <taxon>Bacteria</taxon>
        <taxon>Pseudomonadati</taxon>
        <taxon>Pseudomonadota</taxon>
        <taxon>Alphaproteobacteria</taxon>
        <taxon>Rhodobacterales</taxon>
        <taxon>Paracoccaceae</taxon>
        <taxon>Haematobacter</taxon>
    </lineage>
</organism>
<comment type="caution">
    <text evidence="8">The sequence shown here is derived from an EMBL/GenBank/DDBJ whole genome shotgun (WGS) entry which is preliminary data.</text>
</comment>
<dbReference type="InterPro" id="IPR006059">
    <property type="entry name" value="SBP"/>
</dbReference>
<dbReference type="PANTHER" id="PTHR30006:SF3">
    <property type="entry name" value="THIAMINE-BINDING PERIPLASMIC PROTEIN"/>
    <property type="match status" value="1"/>
</dbReference>
<dbReference type="GO" id="GO:0030288">
    <property type="term" value="C:outer membrane-bounded periplasmic space"/>
    <property type="evidence" value="ECO:0007669"/>
    <property type="project" value="InterPro"/>
</dbReference>
<keyword evidence="4" id="KW-0813">Transport</keyword>
<evidence type="ECO:0000256" key="5">
    <source>
        <dbReference type="ARBA" id="ARBA00022729"/>
    </source>
</evidence>
<keyword evidence="6" id="KW-0574">Periplasm</keyword>
<dbReference type="NCBIfam" id="TIGR01276">
    <property type="entry name" value="thiB"/>
    <property type="match status" value="1"/>
</dbReference>
<dbReference type="GO" id="GO:0030975">
    <property type="term" value="F:thiamine binding"/>
    <property type="evidence" value="ECO:0007669"/>
    <property type="project" value="InterPro"/>
</dbReference>
<proteinExistence type="inferred from homology"/>
<comment type="subcellular location">
    <subcellularLocation>
        <location evidence="1">Periplasm</location>
    </subcellularLocation>
</comment>
<reference evidence="8 9" key="1">
    <citation type="submission" date="2016-12" db="EMBL/GenBank/DDBJ databases">
        <title>Comparison of Traditional DNA-DNA Hybridization with In Silico Genomic Analysis.</title>
        <authorList>
            <person name="Nicholson A.C."/>
            <person name="Humrighouse B.W."/>
            <person name="Graziano J."/>
            <person name="Lasker B."/>
            <person name="Whitney A.M."/>
            <person name="Mcquiston J.R."/>
        </authorList>
    </citation>
    <scope>NUCLEOTIDE SEQUENCE [LARGE SCALE GENOMIC DNA]</scope>
    <source>
        <strain evidence="8 9">H2240</strain>
    </source>
</reference>
<evidence type="ECO:0000256" key="6">
    <source>
        <dbReference type="ARBA" id="ARBA00022764"/>
    </source>
</evidence>
<dbReference type="GO" id="GO:0055085">
    <property type="term" value="P:transmembrane transport"/>
    <property type="evidence" value="ECO:0007669"/>
    <property type="project" value="InterPro"/>
</dbReference>
<evidence type="ECO:0000256" key="2">
    <source>
        <dbReference type="ARBA" id="ARBA00008520"/>
    </source>
</evidence>
<gene>
    <name evidence="8" type="ORF">CDV49_00825</name>
</gene>
<dbReference type="InterPro" id="IPR006061">
    <property type="entry name" value="SBP_1_CS"/>
</dbReference>
<dbReference type="PROSITE" id="PS01037">
    <property type="entry name" value="SBP_BACTERIAL_1"/>
    <property type="match status" value="1"/>
</dbReference>
<accession>A0A212AGY3</accession>
<dbReference type="InterPro" id="IPR005948">
    <property type="entry name" value="ThiB-like"/>
</dbReference>
<dbReference type="GO" id="GO:0030976">
    <property type="term" value="F:thiamine pyrophosphate binding"/>
    <property type="evidence" value="ECO:0007669"/>
    <property type="project" value="TreeGrafter"/>
</dbReference>
<dbReference type="PANTHER" id="PTHR30006">
    <property type="entry name" value="THIAMINE-BINDING PERIPLASMIC PROTEIN-RELATED"/>
    <property type="match status" value="1"/>
</dbReference>
<feature type="signal peptide" evidence="7">
    <location>
        <begin position="1"/>
        <end position="20"/>
    </location>
</feature>
<comment type="similarity">
    <text evidence="2">Belongs to the bacterial solute-binding protein 1 family.</text>
</comment>
<dbReference type="InterPro" id="IPR005967">
    <property type="entry name" value="ThiB"/>
</dbReference>
<keyword evidence="9" id="KW-1185">Reference proteome</keyword>
<dbReference type="GO" id="GO:0015888">
    <property type="term" value="P:thiamine transport"/>
    <property type="evidence" value="ECO:0007669"/>
    <property type="project" value="InterPro"/>
</dbReference>
<feature type="chain" id="PRO_5012239480" description="Thiamine-binding periplasmic protein" evidence="7">
    <location>
        <begin position="21"/>
        <end position="331"/>
    </location>
</feature>